<comment type="caution">
    <text evidence="1">The sequence shown here is derived from an EMBL/GenBank/DDBJ whole genome shotgun (WGS) entry which is preliminary data.</text>
</comment>
<evidence type="ECO:0000313" key="1">
    <source>
        <dbReference type="EMBL" id="KAI4330958.1"/>
    </source>
</evidence>
<dbReference type="EMBL" id="CM042887">
    <property type="protein sequence ID" value="KAI4330958.1"/>
    <property type="molecule type" value="Genomic_DNA"/>
</dbReference>
<proteinExistence type="predicted"/>
<accession>A0ACB9N2Y0</accession>
<reference evidence="2" key="1">
    <citation type="journal article" date="2023" name="Front. Plant Sci.">
        <title>Chromosomal-level genome assembly of Melastoma candidum provides insights into trichome evolution.</title>
        <authorList>
            <person name="Zhong Y."/>
            <person name="Wu W."/>
            <person name="Sun C."/>
            <person name="Zou P."/>
            <person name="Liu Y."/>
            <person name="Dai S."/>
            <person name="Zhou R."/>
        </authorList>
    </citation>
    <scope>NUCLEOTIDE SEQUENCE [LARGE SCALE GENOMIC DNA]</scope>
</reference>
<evidence type="ECO:0000313" key="2">
    <source>
        <dbReference type="Proteomes" id="UP001057402"/>
    </source>
</evidence>
<protein>
    <submittedName>
        <fullName evidence="1">Uncharacterized protein</fullName>
    </submittedName>
</protein>
<dbReference type="Proteomes" id="UP001057402">
    <property type="component" value="Chromosome 8"/>
</dbReference>
<name>A0ACB9N2Y0_9MYRT</name>
<sequence length="83" mass="8624">MGGERLEAGGVTDGFLEEYSKGSIPTEAEDARMTEVLDVVNELIASIIAAAGHTPGGTRIQIWIGEAAVVVAVLVEVLCLLSL</sequence>
<keyword evidence="2" id="KW-1185">Reference proteome</keyword>
<organism evidence="1 2">
    <name type="scientific">Melastoma candidum</name>
    <dbReference type="NCBI Taxonomy" id="119954"/>
    <lineage>
        <taxon>Eukaryota</taxon>
        <taxon>Viridiplantae</taxon>
        <taxon>Streptophyta</taxon>
        <taxon>Embryophyta</taxon>
        <taxon>Tracheophyta</taxon>
        <taxon>Spermatophyta</taxon>
        <taxon>Magnoliopsida</taxon>
        <taxon>eudicotyledons</taxon>
        <taxon>Gunneridae</taxon>
        <taxon>Pentapetalae</taxon>
        <taxon>rosids</taxon>
        <taxon>malvids</taxon>
        <taxon>Myrtales</taxon>
        <taxon>Melastomataceae</taxon>
        <taxon>Melastomatoideae</taxon>
        <taxon>Melastomateae</taxon>
        <taxon>Melastoma</taxon>
    </lineage>
</organism>
<gene>
    <name evidence="1" type="ORF">MLD38_029194</name>
</gene>